<evidence type="ECO:0000313" key="2">
    <source>
        <dbReference type="Proteomes" id="UP000235145"/>
    </source>
</evidence>
<dbReference type="EMBL" id="NBSK02000004">
    <property type="protein sequence ID" value="KAJ0213793.1"/>
    <property type="molecule type" value="Genomic_DNA"/>
</dbReference>
<sequence>MSLAFAILENESYDKYKCISLIYYCHIGILKLFNEHGSPWLELGGFHKYCLWHFIKNFYEKFPNSKLKALAYRAETQNVPSQKL</sequence>
<accession>A0A9R1VXQ0</accession>
<evidence type="ECO:0008006" key="3">
    <source>
        <dbReference type="Google" id="ProtNLM"/>
    </source>
</evidence>
<gene>
    <name evidence="1" type="ORF">LSAT_V11C400218280</name>
</gene>
<dbReference type="AlphaFoldDB" id="A0A9R1VXQ0"/>
<organism evidence="1 2">
    <name type="scientific">Lactuca sativa</name>
    <name type="common">Garden lettuce</name>
    <dbReference type="NCBI Taxonomy" id="4236"/>
    <lineage>
        <taxon>Eukaryota</taxon>
        <taxon>Viridiplantae</taxon>
        <taxon>Streptophyta</taxon>
        <taxon>Embryophyta</taxon>
        <taxon>Tracheophyta</taxon>
        <taxon>Spermatophyta</taxon>
        <taxon>Magnoliopsida</taxon>
        <taxon>eudicotyledons</taxon>
        <taxon>Gunneridae</taxon>
        <taxon>Pentapetalae</taxon>
        <taxon>asterids</taxon>
        <taxon>campanulids</taxon>
        <taxon>Asterales</taxon>
        <taxon>Asteraceae</taxon>
        <taxon>Cichorioideae</taxon>
        <taxon>Cichorieae</taxon>
        <taxon>Lactucinae</taxon>
        <taxon>Lactuca</taxon>
    </lineage>
</organism>
<evidence type="ECO:0000313" key="1">
    <source>
        <dbReference type="EMBL" id="KAJ0213793.1"/>
    </source>
</evidence>
<keyword evidence="2" id="KW-1185">Reference proteome</keyword>
<name>A0A9R1VXQ0_LACSA</name>
<protein>
    <recommendedName>
        <fullName evidence="3">MULE transposase domain-containing protein</fullName>
    </recommendedName>
</protein>
<dbReference type="Proteomes" id="UP000235145">
    <property type="component" value="Unassembled WGS sequence"/>
</dbReference>
<reference evidence="1 2" key="1">
    <citation type="journal article" date="2017" name="Nat. Commun.">
        <title>Genome assembly with in vitro proximity ligation data and whole-genome triplication in lettuce.</title>
        <authorList>
            <person name="Reyes-Chin-Wo S."/>
            <person name="Wang Z."/>
            <person name="Yang X."/>
            <person name="Kozik A."/>
            <person name="Arikit S."/>
            <person name="Song C."/>
            <person name="Xia L."/>
            <person name="Froenicke L."/>
            <person name="Lavelle D.O."/>
            <person name="Truco M.J."/>
            <person name="Xia R."/>
            <person name="Zhu S."/>
            <person name="Xu C."/>
            <person name="Xu H."/>
            <person name="Xu X."/>
            <person name="Cox K."/>
            <person name="Korf I."/>
            <person name="Meyers B.C."/>
            <person name="Michelmore R.W."/>
        </authorList>
    </citation>
    <scope>NUCLEOTIDE SEQUENCE [LARGE SCALE GENOMIC DNA]</scope>
    <source>
        <strain evidence="2">cv. Salinas</strain>
        <tissue evidence="1">Seedlings</tissue>
    </source>
</reference>
<comment type="caution">
    <text evidence="1">The sequence shown here is derived from an EMBL/GenBank/DDBJ whole genome shotgun (WGS) entry which is preliminary data.</text>
</comment>
<proteinExistence type="predicted"/>